<dbReference type="Proteomes" id="UP000578531">
    <property type="component" value="Unassembled WGS sequence"/>
</dbReference>
<evidence type="ECO:0000313" key="3">
    <source>
        <dbReference type="Proteomes" id="UP000578531"/>
    </source>
</evidence>
<organism evidence="2 3">
    <name type="scientific">Letharia columbiana</name>
    <dbReference type="NCBI Taxonomy" id="112416"/>
    <lineage>
        <taxon>Eukaryota</taxon>
        <taxon>Fungi</taxon>
        <taxon>Dikarya</taxon>
        <taxon>Ascomycota</taxon>
        <taxon>Pezizomycotina</taxon>
        <taxon>Lecanoromycetes</taxon>
        <taxon>OSLEUM clade</taxon>
        <taxon>Lecanoromycetidae</taxon>
        <taxon>Lecanorales</taxon>
        <taxon>Lecanorineae</taxon>
        <taxon>Parmeliaceae</taxon>
        <taxon>Letharia</taxon>
    </lineage>
</organism>
<dbReference type="GeneID" id="59283435"/>
<sequence length="80" mass="8310">MANSPIQTLRTVNEAGVSTGPASEPPPPTSSETTAALLGASENDPMGQHEGGQDKQGEGALEKLEEEKKKDKEYEGGGKD</sequence>
<feature type="compositionally biased region" description="Polar residues" evidence="1">
    <location>
        <begin position="1"/>
        <end position="11"/>
    </location>
</feature>
<evidence type="ECO:0000256" key="1">
    <source>
        <dbReference type="SAM" id="MobiDB-lite"/>
    </source>
</evidence>
<reference evidence="2 3" key="1">
    <citation type="journal article" date="2020" name="Genomics">
        <title>Complete, high-quality genomes from long-read metagenomic sequencing of two wolf lichen thalli reveals enigmatic genome architecture.</title>
        <authorList>
            <person name="McKenzie S.K."/>
            <person name="Walston R.F."/>
            <person name="Allen J.L."/>
        </authorList>
    </citation>
    <scope>NUCLEOTIDE SEQUENCE [LARGE SCALE GENOMIC DNA]</scope>
    <source>
        <strain evidence="2">WasteWater2</strain>
    </source>
</reference>
<keyword evidence="3" id="KW-1185">Reference proteome</keyword>
<dbReference type="RefSeq" id="XP_037169420.1">
    <property type="nucleotide sequence ID" value="XM_037303698.1"/>
</dbReference>
<comment type="caution">
    <text evidence="2">The sequence shown here is derived from an EMBL/GenBank/DDBJ whole genome shotgun (WGS) entry which is preliminary data.</text>
</comment>
<feature type="compositionally biased region" description="Basic and acidic residues" evidence="1">
    <location>
        <begin position="51"/>
        <end position="80"/>
    </location>
</feature>
<proteinExistence type="predicted"/>
<gene>
    <name evidence="2" type="ORF">HO173_001761</name>
</gene>
<accession>A0A8H6G4A2</accession>
<protein>
    <submittedName>
        <fullName evidence="2">Uncharacterized protein</fullName>
    </submittedName>
</protein>
<dbReference type="AlphaFoldDB" id="A0A8H6G4A2"/>
<feature type="region of interest" description="Disordered" evidence="1">
    <location>
        <begin position="1"/>
        <end position="80"/>
    </location>
</feature>
<dbReference type="EMBL" id="JACCJC010000004">
    <property type="protein sequence ID" value="KAF6240151.1"/>
    <property type="molecule type" value="Genomic_DNA"/>
</dbReference>
<evidence type="ECO:0000313" key="2">
    <source>
        <dbReference type="EMBL" id="KAF6240151.1"/>
    </source>
</evidence>
<name>A0A8H6G4A2_9LECA</name>